<evidence type="ECO:0000256" key="3">
    <source>
        <dbReference type="ARBA" id="ARBA00022525"/>
    </source>
</evidence>
<evidence type="ECO:0000256" key="7">
    <source>
        <dbReference type="SAM" id="MobiDB-lite"/>
    </source>
</evidence>
<evidence type="ECO:0000259" key="8">
    <source>
        <dbReference type="Pfam" id="PF22799"/>
    </source>
</evidence>
<evidence type="ECO:0000256" key="4">
    <source>
        <dbReference type="ARBA" id="ARBA00022729"/>
    </source>
</evidence>
<reference evidence="9 11" key="1">
    <citation type="submission" date="2020-01" db="EMBL/GenBank/DDBJ databases">
        <authorList>
            <consortium name="DOE Joint Genome Institute"/>
            <person name="Haridas S."/>
            <person name="Albert R."/>
            <person name="Binder M."/>
            <person name="Bloem J."/>
            <person name="Labutti K."/>
            <person name="Salamov A."/>
            <person name="Andreopoulos B."/>
            <person name="Baker S.E."/>
            <person name="Barry K."/>
            <person name="Bills G."/>
            <person name="Bluhm B.H."/>
            <person name="Cannon C."/>
            <person name="Castanera R."/>
            <person name="Culley D.E."/>
            <person name="Daum C."/>
            <person name="Ezra D."/>
            <person name="Gonzalez J.B."/>
            <person name="Henrissat B."/>
            <person name="Kuo A."/>
            <person name="Liang C."/>
            <person name="Lipzen A."/>
            <person name="Lutzoni F."/>
            <person name="Magnuson J."/>
            <person name="Mondo S."/>
            <person name="Nolan M."/>
            <person name="Ohm R."/>
            <person name="Pangilinan J."/>
            <person name="Park H.-J."/>
            <person name="Ramirez L."/>
            <person name="Alfaro M."/>
            <person name="Sun H."/>
            <person name="Tritt A."/>
            <person name="Yoshinaga Y."/>
            <person name="Zwiers L.-H."/>
            <person name="Turgeon B.G."/>
            <person name="Goodwin S.B."/>
            <person name="Spatafora J.W."/>
            <person name="Crous P.W."/>
            <person name="Grigoriev I.V."/>
        </authorList>
    </citation>
    <scope>NUCLEOTIDE SEQUENCE</scope>
    <source>
        <strain evidence="9 11">CBS 781.70</strain>
    </source>
</reference>
<reference evidence="11" key="2">
    <citation type="submission" date="2020-04" db="EMBL/GenBank/DDBJ databases">
        <authorList>
            <consortium name="NCBI Genome Project"/>
        </authorList>
    </citation>
    <scope>NUCLEOTIDE SEQUENCE</scope>
    <source>
        <strain evidence="11">CBS 781.70</strain>
    </source>
</reference>
<dbReference type="GO" id="GO:0009277">
    <property type="term" value="C:fungal-type cell wall"/>
    <property type="evidence" value="ECO:0007669"/>
    <property type="project" value="TreeGrafter"/>
</dbReference>
<dbReference type="GO" id="GO:0031505">
    <property type="term" value="P:fungal-type cell wall organization"/>
    <property type="evidence" value="ECO:0007669"/>
    <property type="project" value="UniProtKB-ARBA"/>
</dbReference>
<dbReference type="InterPro" id="IPR051153">
    <property type="entry name" value="Yeast_CWMannoprotein_PIR"/>
</dbReference>
<evidence type="ECO:0000256" key="1">
    <source>
        <dbReference type="ARBA" id="ARBA00004191"/>
    </source>
</evidence>
<dbReference type="PANTHER" id="PTHR47254">
    <property type="entry name" value="CELL WALL MANNOPROTEIN CIS3-RELATED"/>
    <property type="match status" value="1"/>
</dbReference>
<comment type="subcellular location">
    <subcellularLocation>
        <location evidence="1">Secreted</location>
        <location evidence="1">Cell wall</location>
    </subcellularLocation>
</comment>
<dbReference type="InterPro" id="IPR000420">
    <property type="entry name" value="Yeast_PIR_rpt"/>
</dbReference>
<accession>A0A6G1FX23</accession>
<dbReference type="GO" id="GO:0005199">
    <property type="term" value="F:structural constituent of cell wall"/>
    <property type="evidence" value="ECO:0007669"/>
    <property type="project" value="InterPro"/>
</dbReference>
<organism evidence="9">
    <name type="scientific">Eremomyces bilateralis CBS 781.70</name>
    <dbReference type="NCBI Taxonomy" id="1392243"/>
    <lineage>
        <taxon>Eukaryota</taxon>
        <taxon>Fungi</taxon>
        <taxon>Dikarya</taxon>
        <taxon>Ascomycota</taxon>
        <taxon>Pezizomycotina</taxon>
        <taxon>Dothideomycetes</taxon>
        <taxon>Dothideomycetes incertae sedis</taxon>
        <taxon>Eremomycetales</taxon>
        <taxon>Eremomycetaceae</taxon>
        <taxon>Eremomyces</taxon>
    </lineage>
</organism>
<dbReference type="Pfam" id="PF22799">
    <property type="entry name" value="PIR1-like_C"/>
    <property type="match status" value="1"/>
</dbReference>
<dbReference type="RefSeq" id="XP_033531955.1">
    <property type="nucleotide sequence ID" value="XM_033679907.1"/>
</dbReference>
<dbReference type="GeneID" id="54420477"/>
<dbReference type="InterPro" id="IPR054508">
    <property type="entry name" value="PIR1-like_C"/>
</dbReference>
<comment type="similarity">
    <text evidence="6">Belongs to the PIR protein family.</text>
</comment>
<dbReference type="PROSITE" id="PS50256">
    <property type="entry name" value="PIR_REPEAT_2"/>
    <property type="match status" value="2"/>
</dbReference>
<evidence type="ECO:0000256" key="6">
    <source>
        <dbReference type="ARBA" id="ARBA00038219"/>
    </source>
</evidence>
<evidence type="ECO:0000256" key="5">
    <source>
        <dbReference type="ARBA" id="ARBA00022737"/>
    </source>
</evidence>
<evidence type="ECO:0000256" key="2">
    <source>
        <dbReference type="ARBA" id="ARBA00022512"/>
    </source>
</evidence>
<keyword evidence="5" id="KW-0677">Repeat</keyword>
<keyword evidence="4" id="KW-0732">Signal</keyword>
<evidence type="ECO:0000313" key="9">
    <source>
        <dbReference type="EMBL" id="KAF1810324.1"/>
    </source>
</evidence>
<keyword evidence="2" id="KW-0134">Cell wall</keyword>
<reference evidence="11" key="3">
    <citation type="submission" date="2025-04" db="UniProtKB">
        <authorList>
            <consortium name="RefSeq"/>
        </authorList>
    </citation>
    <scope>IDENTIFICATION</scope>
    <source>
        <strain evidence="11">CBS 781.70</strain>
    </source>
</reference>
<protein>
    <recommendedName>
        <fullName evidence="8">Cell wall mannoprotein PIR1-like C-terminal domain-containing protein</fullName>
    </recommendedName>
</protein>
<keyword evidence="3" id="KW-0964">Secreted</keyword>
<evidence type="ECO:0000313" key="10">
    <source>
        <dbReference type="Proteomes" id="UP000504638"/>
    </source>
</evidence>
<keyword evidence="10" id="KW-1185">Reference proteome</keyword>
<dbReference type="Pfam" id="PF00399">
    <property type="entry name" value="PIR"/>
    <property type="match status" value="3"/>
</dbReference>
<name>A0A6G1FX23_9PEZI</name>
<sequence>MPTAPQGVTELRAPDIPPPPGCIPNYPGTFGMLVTDVNTAGPRGRLKRDGELVSQIDDGQPQTPSGGGGAVSQIPDGQPQAPGGGVVSQIADGQIQAPGEKLVGQIDDGQIQAPGGGLAGQIGDGQIQAPGGGIASQIADGQIQAPGEKLVGQIDDGQIQAPGGGLAGQIGDGQIQAPGGGAVSQIGDGQVQAAGGGLVGQIGDGQIQAPRSPNLLSRRQLTPRPQFRAGASADSLKMTLENGVLKDEFGRTGYIASNYQFQFDDPPQDGSIFTGGFSVCNDGTLALGGSTEFYRCISGDFSNLYDRWWADQCSPVAFNMVELV</sequence>
<feature type="region of interest" description="Disordered" evidence="7">
    <location>
        <begin position="55"/>
        <end position="87"/>
    </location>
</feature>
<dbReference type="Proteomes" id="UP000504638">
    <property type="component" value="Unplaced"/>
</dbReference>
<proteinExistence type="inferred from homology"/>
<dbReference type="PANTHER" id="PTHR47254:SF1">
    <property type="entry name" value="CELL WALL MANNOPROTEIN CIS3-RELATED"/>
    <property type="match status" value="1"/>
</dbReference>
<feature type="domain" description="Cell wall mannoprotein PIR1-like C-terminal" evidence="8">
    <location>
        <begin position="243"/>
        <end position="316"/>
    </location>
</feature>
<dbReference type="AlphaFoldDB" id="A0A6G1FX23"/>
<dbReference type="EMBL" id="ML975166">
    <property type="protein sequence ID" value="KAF1810324.1"/>
    <property type="molecule type" value="Genomic_DNA"/>
</dbReference>
<evidence type="ECO:0000313" key="11">
    <source>
        <dbReference type="RefSeq" id="XP_033531955.1"/>
    </source>
</evidence>
<gene>
    <name evidence="9 11" type="ORF">P152DRAFT_460428</name>
</gene>
<dbReference type="OrthoDB" id="5415592at2759"/>